<keyword evidence="4" id="KW-1185">Reference proteome</keyword>
<gene>
    <name evidence="3" type="ORF">FSW04_11515</name>
</gene>
<dbReference type="KEGG" id="bsol:FSW04_11515"/>
<protein>
    <submittedName>
        <fullName evidence="3">Alpha/beta hydrolase</fullName>
    </submittedName>
</protein>
<dbReference type="PRINTS" id="PR00412">
    <property type="entry name" value="EPOXHYDRLASE"/>
</dbReference>
<evidence type="ECO:0000259" key="2">
    <source>
        <dbReference type="Pfam" id="PF00561"/>
    </source>
</evidence>
<dbReference type="OrthoDB" id="2987348at2"/>
<dbReference type="RefSeq" id="WP_146919337.1">
    <property type="nucleotide sequence ID" value="NZ_CP042430.1"/>
</dbReference>
<dbReference type="GO" id="GO:0016787">
    <property type="term" value="F:hydrolase activity"/>
    <property type="evidence" value="ECO:0007669"/>
    <property type="project" value="UniProtKB-KW"/>
</dbReference>
<organism evidence="3 4">
    <name type="scientific">Baekduia soli</name>
    <dbReference type="NCBI Taxonomy" id="496014"/>
    <lineage>
        <taxon>Bacteria</taxon>
        <taxon>Bacillati</taxon>
        <taxon>Actinomycetota</taxon>
        <taxon>Thermoleophilia</taxon>
        <taxon>Solirubrobacterales</taxon>
        <taxon>Baekduiaceae</taxon>
        <taxon>Baekduia</taxon>
    </lineage>
</organism>
<dbReference type="AlphaFoldDB" id="A0A5B8U4Y8"/>
<dbReference type="PANTHER" id="PTHR43329">
    <property type="entry name" value="EPOXIDE HYDROLASE"/>
    <property type="match status" value="1"/>
</dbReference>
<accession>A0A5B8U4Y8</accession>
<dbReference type="Pfam" id="PF00561">
    <property type="entry name" value="Abhydrolase_1"/>
    <property type="match status" value="1"/>
</dbReference>
<dbReference type="InterPro" id="IPR000639">
    <property type="entry name" value="Epox_hydrolase-like"/>
</dbReference>
<dbReference type="SUPFAM" id="SSF53474">
    <property type="entry name" value="alpha/beta-Hydrolases"/>
    <property type="match status" value="1"/>
</dbReference>
<evidence type="ECO:0000256" key="1">
    <source>
        <dbReference type="ARBA" id="ARBA00022801"/>
    </source>
</evidence>
<keyword evidence="1 3" id="KW-0378">Hydrolase</keyword>
<evidence type="ECO:0000313" key="4">
    <source>
        <dbReference type="Proteomes" id="UP000321805"/>
    </source>
</evidence>
<dbReference type="InterPro" id="IPR029058">
    <property type="entry name" value="AB_hydrolase_fold"/>
</dbReference>
<evidence type="ECO:0000313" key="3">
    <source>
        <dbReference type="EMBL" id="QEC48133.1"/>
    </source>
</evidence>
<proteinExistence type="predicted"/>
<name>A0A5B8U4Y8_9ACTN</name>
<sequence length="289" mass="31887">MRGAGDQPPELPGVRHRWVQARGARFHVAEAGEQGAPAVVLLHGWPQHWYEWRGALPALAQAGMHVIAPDLRGFGWSEATPRGYRKPALARDVLAVLDAMGVGRFALAGHDWGGYVAFLLGLHEPERVSRLVLVNTGHGFPRRDLRTLRAQAGFWYMPLLGTPVLGPALVRSGLIKAAFRRAPDTAAWSPDELDVFLDRIDPHVTQQVYGSFVFGEVLPAMLHPDPRRLRMPTLFLHGDADSAIRPDFIRGLEDHADDYRLELLPGLGHFCIEEAPEVVLPKLVGFLAG</sequence>
<dbReference type="EMBL" id="CP042430">
    <property type="protein sequence ID" value="QEC48133.1"/>
    <property type="molecule type" value="Genomic_DNA"/>
</dbReference>
<dbReference type="Gene3D" id="3.40.50.1820">
    <property type="entry name" value="alpha/beta hydrolase"/>
    <property type="match status" value="1"/>
</dbReference>
<dbReference type="PRINTS" id="PR00111">
    <property type="entry name" value="ABHYDROLASE"/>
</dbReference>
<dbReference type="Proteomes" id="UP000321805">
    <property type="component" value="Chromosome"/>
</dbReference>
<dbReference type="InterPro" id="IPR000073">
    <property type="entry name" value="AB_hydrolase_1"/>
</dbReference>
<feature type="domain" description="AB hydrolase-1" evidence="2">
    <location>
        <begin position="37"/>
        <end position="142"/>
    </location>
</feature>
<reference evidence="3 4" key="1">
    <citation type="journal article" date="2018" name="J. Microbiol.">
        <title>Baekduia soli gen. nov., sp. nov., a novel bacterium isolated from the soil of Baekdu Mountain and proposal of a novel family name, Baekduiaceae fam. nov.</title>
        <authorList>
            <person name="An D.S."/>
            <person name="Siddiqi M.Z."/>
            <person name="Kim K.H."/>
            <person name="Yu H.S."/>
            <person name="Im W.T."/>
        </authorList>
    </citation>
    <scope>NUCLEOTIDE SEQUENCE [LARGE SCALE GENOMIC DNA]</scope>
    <source>
        <strain evidence="3 4">BR7-21</strain>
    </source>
</reference>